<gene>
    <name evidence="1" type="ORF">ACFPK0_10205</name>
</gene>
<dbReference type="RefSeq" id="WP_377340525.1">
    <property type="nucleotide sequence ID" value="NZ_JALBWS010000013.1"/>
</dbReference>
<name>A0ABW0JW40_9GAMM</name>
<protein>
    <submittedName>
        <fullName evidence="1">Helix-turn-helix transcriptional regulator</fullName>
    </submittedName>
</protein>
<dbReference type="EMBL" id="JBHSMM010000002">
    <property type="protein sequence ID" value="MFC5440384.1"/>
    <property type="molecule type" value="Genomic_DNA"/>
</dbReference>
<dbReference type="PANTHER" id="PTHR36154">
    <property type="entry name" value="DNA-BINDING TRANSCRIPTIONAL ACTIVATOR ALPA"/>
    <property type="match status" value="1"/>
</dbReference>
<accession>A0ABW0JW40</accession>
<evidence type="ECO:0000313" key="1">
    <source>
        <dbReference type="EMBL" id="MFC5440384.1"/>
    </source>
</evidence>
<proteinExistence type="predicted"/>
<dbReference type="Proteomes" id="UP001596018">
    <property type="component" value="Unassembled WGS sequence"/>
</dbReference>
<comment type="caution">
    <text evidence="1">The sequence shown here is derived from an EMBL/GenBank/DDBJ whole genome shotgun (WGS) entry which is preliminary data.</text>
</comment>
<dbReference type="InterPro" id="IPR010260">
    <property type="entry name" value="AlpA"/>
</dbReference>
<reference evidence="2" key="1">
    <citation type="journal article" date="2019" name="Int. J. Syst. Evol. Microbiol.">
        <title>The Global Catalogue of Microorganisms (GCM) 10K type strain sequencing project: providing services to taxonomists for standard genome sequencing and annotation.</title>
        <authorList>
            <consortium name="The Broad Institute Genomics Platform"/>
            <consortium name="The Broad Institute Genome Sequencing Center for Infectious Disease"/>
            <person name="Wu L."/>
            <person name="Ma J."/>
        </authorList>
    </citation>
    <scope>NUCLEOTIDE SEQUENCE [LARGE SCALE GENOMIC DNA]</scope>
    <source>
        <strain evidence="2">KACC 12822</strain>
    </source>
</reference>
<evidence type="ECO:0000313" key="2">
    <source>
        <dbReference type="Proteomes" id="UP001596018"/>
    </source>
</evidence>
<sequence length="130" mass="14412">MYDVSDPCSTQVLSGVIAQAVREAIGDSLKKWDVQPRLVLRIDEVAAQIGLSPSTIRNLLDSEGQWFDPEFPKPIRLGNGAGVRSAIGWRRADILGWVDSRPTHEISHQVSKKISEPNIPSIRRKSISNN</sequence>
<dbReference type="PANTHER" id="PTHR36154:SF1">
    <property type="entry name" value="DNA-BINDING TRANSCRIPTIONAL ACTIVATOR ALPA"/>
    <property type="match status" value="1"/>
</dbReference>
<organism evidence="1 2">
    <name type="scientific">Rhodanobacter ginsenosidimutans</name>
    <dbReference type="NCBI Taxonomy" id="490571"/>
    <lineage>
        <taxon>Bacteria</taxon>
        <taxon>Pseudomonadati</taxon>
        <taxon>Pseudomonadota</taxon>
        <taxon>Gammaproteobacteria</taxon>
        <taxon>Lysobacterales</taxon>
        <taxon>Rhodanobacteraceae</taxon>
        <taxon>Rhodanobacter</taxon>
    </lineage>
</organism>
<dbReference type="Pfam" id="PF05930">
    <property type="entry name" value="Phage_AlpA"/>
    <property type="match status" value="1"/>
</dbReference>
<keyword evidence="2" id="KW-1185">Reference proteome</keyword>
<dbReference type="InterPro" id="IPR052931">
    <property type="entry name" value="Prophage_regulatory_activator"/>
</dbReference>